<evidence type="ECO:0000256" key="7">
    <source>
        <dbReference type="SAM" id="Phobius"/>
    </source>
</evidence>
<keyword evidence="4" id="KW-0547">Nucleotide-binding</keyword>
<reference evidence="10" key="1">
    <citation type="journal article" date="2014" name="Soil Biol. Biochem.">
        <title>Structure and function of bacterial communities in ageing soils: Insights from the Mendocino ecological staircase.</title>
        <authorList>
            <person name="Uroz S."/>
            <person name="Tech J.J."/>
            <person name="Sawaya N.A."/>
            <person name="Frey-Klett P."/>
            <person name="Leveau J.H.J."/>
        </authorList>
    </citation>
    <scope>NUCLEOTIDE SEQUENCE [LARGE SCALE GENOMIC DNA]</scope>
    <source>
        <strain evidence="10">Cal35</strain>
    </source>
</reference>
<dbReference type="Gene3D" id="3.30.565.10">
    <property type="entry name" value="Histidine kinase-like ATPase, C-terminal domain"/>
    <property type="match status" value="1"/>
</dbReference>
<evidence type="ECO:0000256" key="1">
    <source>
        <dbReference type="ARBA" id="ARBA00000085"/>
    </source>
</evidence>
<dbReference type="InterPro" id="IPR005467">
    <property type="entry name" value="His_kinase_dom"/>
</dbReference>
<dbReference type="Pfam" id="PF25323">
    <property type="entry name" value="6TM_PilS"/>
    <property type="match status" value="1"/>
</dbReference>
<name>A0A0A1F679_9BURK</name>
<evidence type="ECO:0000256" key="4">
    <source>
        <dbReference type="ARBA" id="ARBA00022741"/>
    </source>
</evidence>
<dbReference type="InterPro" id="IPR036890">
    <property type="entry name" value="HATPase_C_sf"/>
</dbReference>
<dbReference type="EC" id="2.7.13.3" evidence="2"/>
<dbReference type="Proteomes" id="UP000030302">
    <property type="component" value="Chromosome"/>
</dbReference>
<protein>
    <recommendedName>
        <fullName evidence="2">histidine kinase</fullName>
        <ecNumber evidence="2">2.7.13.3</ecNumber>
    </recommendedName>
</protein>
<feature type="transmembrane region" description="Helical" evidence="7">
    <location>
        <begin position="47"/>
        <end position="69"/>
    </location>
</feature>
<dbReference type="AlphaFoldDB" id="A0A0A1F679"/>
<dbReference type="PANTHER" id="PTHR44936:SF10">
    <property type="entry name" value="SENSOR PROTEIN RSTB"/>
    <property type="match status" value="1"/>
</dbReference>
<dbReference type="RefSeq" id="WP_038484042.1">
    <property type="nucleotide sequence ID" value="NZ_CP009962.1"/>
</dbReference>
<keyword evidence="6" id="KW-0067">ATP-binding</keyword>
<feature type="transmembrane region" description="Helical" evidence="7">
    <location>
        <begin position="21"/>
        <end position="41"/>
    </location>
</feature>
<evidence type="ECO:0000256" key="2">
    <source>
        <dbReference type="ARBA" id="ARBA00012438"/>
    </source>
</evidence>
<keyword evidence="3 9" id="KW-0808">Transferase</keyword>
<dbReference type="Pfam" id="PF02518">
    <property type="entry name" value="HATPase_c"/>
    <property type="match status" value="1"/>
</dbReference>
<keyword evidence="10" id="KW-1185">Reference proteome</keyword>
<comment type="catalytic activity">
    <reaction evidence="1">
        <text>ATP + protein L-histidine = ADP + protein N-phospho-L-histidine.</text>
        <dbReference type="EC" id="2.7.13.3"/>
    </reaction>
</comment>
<evidence type="ECO:0000259" key="8">
    <source>
        <dbReference type="PROSITE" id="PS50109"/>
    </source>
</evidence>
<dbReference type="OrthoDB" id="9785252at2"/>
<dbReference type="EMBL" id="CP009962">
    <property type="protein sequence ID" value="AIY39280.1"/>
    <property type="molecule type" value="Genomic_DNA"/>
</dbReference>
<evidence type="ECO:0000256" key="3">
    <source>
        <dbReference type="ARBA" id="ARBA00022679"/>
    </source>
</evidence>
<evidence type="ECO:0000313" key="9">
    <source>
        <dbReference type="EMBL" id="AIY39280.1"/>
    </source>
</evidence>
<gene>
    <name evidence="9" type="primary">prrB</name>
    <name evidence="9" type="ORF">LT85_0120</name>
</gene>
<dbReference type="InterPro" id="IPR003594">
    <property type="entry name" value="HATPase_dom"/>
</dbReference>
<feature type="transmembrane region" description="Helical" evidence="7">
    <location>
        <begin position="81"/>
        <end position="99"/>
    </location>
</feature>
<dbReference type="Gene3D" id="1.10.287.130">
    <property type="match status" value="1"/>
</dbReference>
<keyword evidence="7" id="KW-0812">Transmembrane</keyword>
<dbReference type="GO" id="GO:0000155">
    <property type="term" value="F:phosphorelay sensor kinase activity"/>
    <property type="evidence" value="ECO:0007669"/>
    <property type="project" value="TreeGrafter"/>
</dbReference>
<keyword evidence="5 9" id="KW-0418">Kinase</keyword>
<dbReference type="HOGENOM" id="CLU_046130_1_1_4"/>
<evidence type="ECO:0000313" key="10">
    <source>
        <dbReference type="Proteomes" id="UP000030302"/>
    </source>
</evidence>
<dbReference type="KEGG" id="care:LT85_0120"/>
<dbReference type="SMART" id="SM00387">
    <property type="entry name" value="HATPase_c"/>
    <property type="match status" value="1"/>
</dbReference>
<keyword evidence="7" id="KW-1133">Transmembrane helix</keyword>
<dbReference type="STRING" id="279058.LT85_0120"/>
<accession>A0A0A1F679</accession>
<organism evidence="9 10">
    <name type="scientific">Collimonas arenae</name>
    <dbReference type="NCBI Taxonomy" id="279058"/>
    <lineage>
        <taxon>Bacteria</taxon>
        <taxon>Pseudomonadati</taxon>
        <taxon>Pseudomonadota</taxon>
        <taxon>Betaproteobacteria</taxon>
        <taxon>Burkholderiales</taxon>
        <taxon>Oxalobacteraceae</taxon>
        <taxon>Collimonas</taxon>
    </lineage>
</organism>
<sequence>MDLPPIFSILPQHQILSRLTGMRWIAIVAQLLVIAAVHFTIDVGLSRGALQSLFCVIAFLCVFNLLSWWRMRFARPAGDSELFMQLLVDVTGLSLLLYFSGGATNPFVSFYLPALAVAAAILPWRLAFALALYAFASYSLLTYVYQPLHIHDSSRGMAYHLAGMWVNFAVSAALITWFVTRISGNLRQREAQLAQARERQLQGERMIALGAQAASAAHEMGTPLSTIAVIAGELRNEVRQTPALAAYGADLAVIEQQIAVCKNALDRMRVDADPQSVLGSHALKEWLDKFIDAWRLRYPAVHLSLTLSEQDGLSSHTQVLGQILLTLLDNAARAAATKAGAGRVQVTLVIAAASALIRVQDNGPGIDSELLMRLGYQPVASSADGKGIGLLLAFESARQIGAAIRLSATPADGTIAELTVALP</sequence>
<dbReference type="PANTHER" id="PTHR44936">
    <property type="entry name" value="SENSOR PROTEIN CREC"/>
    <property type="match status" value="1"/>
</dbReference>
<feature type="transmembrane region" description="Helical" evidence="7">
    <location>
        <begin position="111"/>
        <end position="136"/>
    </location>
</feature>
<keyword evidence="7" id="KW-0472">Membrane</keyword>
<proteinExistence type="predicted"/>
<feature type="domain" description="Histidine kinase" evidence="8">
    <location>
        <begin position="215"/>
        <end position="423"/>
    </location>
</feature>
<dbReference type="SUPFAM" id="SSF55874">
    <property type="entry name" value="ATPase domain of HSP90 chaperone/DNA topoisomerase II/histidine kinase"/>
    <property type="match status" value="1"/>
</dbReference>
<dbReference type="GO" id="GO:0005886">
    <property type="term" value="C:plasma membrane"/>
    <property type="evidence" value="ECO:0007669"/>
    <property type="project" value="TreeGrafter"/>
</dbReference>
<evidence type="ECO:0000256" key="6">
    <source>
        <dbReference type="ARBA" id="ARBA00022840"/>
    </source>
</evidence>
<dbReference type="GO" id="GO:0005524">
    <property type="term" value="F:ATP binding"/>
    <property type="evidence" value="ECO:0007669"/>
    <property type="project" value="UniProtKB-KW"/>
</dbReference>
<feature type="transmembrane region" description="Helical" evidence="7">
    <location>
        <begin position="157"/>
        <end position="179"/>
    </location>
</feature>
<evidence type="ECO:0000256" key="5">
    <source>
        <dbReference type="ARBA" id="ARBA00022777"/>
    </source>
</evidence>
<dbReference type="PROSITE" id="PS50109">
    <property type="entry name" value="HIS_KIN"/>
    <property type="match status" value="1"/>
</dbReference>
<dbReference type="InterPro" id="IPR050980">
    <property type="entry name" value="2C_sensor_his_kinase"/>
</dbReference>